<feature type="repeat" description="ANK" evidence="3">
    <location>
        <begin position="545"/>
        <end position="577"/>
    </location>
</feature>
<feature type="region of interest" description="Disordered" evidence="5">
    <location>
        <begin position="951"/>
        <end position="970"/>
    </location>
</feature>
<dbReference type="Pfam" id="PF26128">
    <property type="entry name" value="Gad2"/>
    <property type="match status" value="1"/>
</dbReference>
<organism evidence="6 7">
    <name type="scientific">Rhizodiscina lignyota</name>
    <dbReference type="NCBI Taxonomy" id="1504668"/>
    <lineage>
        <taxon>Eukaryota</taxon>
        <taxon>Fungi</taxon>
        <taxon>Dikarya</taxon>
        <taxon>Ascomycota</taxon>
        <taxon>Pezizomycotina</taxon>
        <taxon>Dothideomycetes</taxon>
        <taxon>Pleosporomycetidae</taxon>
        <taxon>Aulographales</taxon>
        <taxon>Rhizodiscinaceae</taxon>
        <taxon>Rhizodiscina</taxon>
    </lineage>
</organism>
<feature type="repeat" description="ANK" evidence="3">
    <location>
        <begin position="1478"/>
        <end position="1510"/>
    </location>
</feature>
<feature type="compositionally biased region" description="Acidic residues" evidence="5">
    <location>
        <begin position="622"/>
        <end position="645"/>
    </location>
</feature>
<dbReference type="InterPro" id="IPR002110">
    <property type="entry name" value="Ankyrin_rpt"/>
</dbReference>
<dbReference type="PROSITE" id="PS50088">
    <property type="entry name" value="ANK_REPEAT"/>
    <property type="match status" value="3"/>
</dbReference>
<dbReference type="OrthoDB" id="539213at2759"/>
<feature type="region of interest" description="Disordered" evidence="5">
    <location>
        <begin position="605"/>
        <end position="655"/>
    </location>
</feature>
<feature type="compositionally biased region" description="Basic and acidic residues" evidence="5">
    <location>
        <begin position="951"/>
        <end position="967"/>
    </location>
</feature>
<proteinExistence type="predicted"/>
<evidence type="ECO:0000256" key="1">
    <source>
        <dbReference type="ARBA" id="ARBA00022737"/>
    </source>
</evidence>
<evidence type="ECO:0000256" key="5">
    <source>
        <dbReference type="SAM" id="MobiDB-lite"/>
    </source>
</evidence>
<protein>
    <submittedName>
        <fullName evidence="6">Ankyrin repeat protein</fullName>
    </submittedName>
</protein>
<dbReference type="Gene3D" id="1.25.40.20">
    <property type="entry name" value="Ankyrin repeat-containing domain"/>
    <property type="match status" value="3"/>
</dbReference>
<keyword evidence="2 3" id="KW-0040">ANK repeat</keyword>
<comment type="caution">
    <text evidence="6">The sequence shown here is derived from an EMBL/GenBank/DDBJ whole genome shotgun (WGS) entry which is preliminary data.</text>
</comment>
<feature type="repeat" description="ANK" evidence="3">
    <location>
        <begin position="578"/>
        <end position="599"/>
    </location>
</feature>
<dbReference type="PANTHER" id="PTHR24198:SF165">
    <property type="entry name" value="ANKYRIN REPEAT-CONTAINING PROTEIN-RELATED"/>
    <property type="match status" value="1"/>
</dbReference>
<dbReference type="SUPFAM" id="SSF48403">
    <property type="entry name" value="Ankyrin repeat"/>
    <property type="match status" value="2"/>
</dbReference>
<dbReference type="PROSITE" id="PS50297">
    <property type="entry name" value="ANK_REP_REGION"/>
    <property type="match status" value="3"/>
</dbReference>
<dbReference type="Pfam" id="PF00023">
    <property type="entry name" value="Ank"/>
    <property type="match status" value="1"/>
</dbReference>
<keyword evidence="1" id="KW-0677">Repeat</keyword>
<dbReference type="InterPro" id="IPR036770">
    <property type="entry name" value="Ankyrin_rpt-contain_sf"/>
</dbReference>
<name>A0A9P4M0F8_9PEZI</name>
<dbReference type="SMART" id="SM00248">
    <property type="entry name" value="ANK"/>
    <property type="match status" value="11"/>
</dbReference>
<feature type="coiled-coil region" evidence="4">
    <location>
        <begin position="1019"/>
        <end position="1046"/>
    </location>
</feature>
<evidence type="ECO:0000256" key="3">
    <source>
        <dbReference type="PROSITE-ProRule" id="PRU00023"/>
    </source>
</evidence>
<dbReference type="Proteomes" id="UP000799772">
    <property type="component" value="Unassembled WGS sequence"/>
</dbReference>
<keyword evidence="7" id="KW-1185">Reference proteome</keyword>
<evidence type="ECO:0000256" key="2">
    <source>
        <dbReference type="ARBA" id="ARBA00023043"/>
    </source>
</evidence>
<accession>A0A9P4M0F8</accession>
<dbReference type="PANTHER" id="PTHR24198">
    <property type="entry name" value="ANKYRIN REPEAT AND PROTEIN KINASE DOMAIN-CONTAINING PROTEIN"/>
    <property type="match status" value="1"/>
</dbReference>
<sequence length="1767" mass="198416">MATQAALANAHSQLPHVPVPVESFLTYLSDHPKTPVEELLLPYRQYDAKAREVFAQESNHPALADHHINVVPLFGPDGSTTLKVRARNLGTESEQQQEKYIMPLKDEDRKKDGSPAIVPTLRTFRDNFNVFSELSLSELDWSNVVAAGSSVVSALLPTPAEYSASKRSLRKYYHEISAPASDVDLFLYGLTEKEAVEKIKQIEGRVRDALLTETTTIRTKNAITIASQYPTRHVQIVLRIYKSVSEILTGFDVDCSCAAYDGKQVYASPRAVAAYMTQTNTIDLSRRSPSYENRLSKYSHRGFEICWPQLDRSLIDPTIFERSFNRTNGLARLLVLEKLPKPTDRDAYMDQRRQERGRPPINRFVQSRKQLRGNIKNDHEDEVAEWVEEDEVSDYHTFTIPYGERFHAKRIEKVLYTKDLLLNAEWNKPKDREVNLHRHPAFFGNVVDVIEDCCGSCPKPMTPEEVEVAEEESKRYVSGKISFMKDDPGRQAIGSFNPITDTDWTEMAYVGETERLCQAIVDCDLDRVKDWFAVDGADPNCRDYTGRTPLQLAIISSTPEIVQCLVDNGARLVARMADGRTALHLAAALGRLEMVRILMFRSEANEAEEEEKEDAKRKARDDESEEADEEESDEDYDMTDGEDDQDVRSSTTGSYVKVTQKVEADAAIPDDNEEDEPDFYDINVLAWDTPASALHLAIINGHVEVVTELVQTFGADVLLPVKLLNSYGTGTPRAAILTLVLALTLPMEKAKQMTTALLKLGASSAQADLKQHTAFEYFVDRGVEMMDVLLENDQPAIQRVLNHIAVSDNFWNPSGSSPLTTAINNEDPKAVLKLLELGAHTTVDFSEWVKSMKIAFDEASRYDSETNEKQFKQSFSQPLIVAITNEQPSIAMELLNHGADPNTLTPEGNHCVLDQYYRMYNSGGSALDLVQEKLKTLREAYKAHADGNRFRNENAGRFSNEPKKPEPLEQDDYYVSSIPEGSYQRWAATEQLQRAKALYDSEMKMYADRIKEKSERKGMKEKMAMVANMINEMESLEKQLLEKGAKTFKELHPNLTTSQPNNQQSTFNSLGFSGVNAQKFGIKFSFQVPDLSSATRQAYIEIFEAAWRGDLDAIKTYTLGPWGAESKESPLLIAVKDMAGSSPFSIAVLRGHVDTAKGILEIAQAQYAPKEPVLKRYEIDDEEDEDVHTDESEAEDEIRVYSEIIDERFTIDNIGEVATQVKSRVKPQSMMTWGPNISHFVEMSGSSKLADHYATKLNHSMFDFAVILDDLEMFKWLLELYSKHAKLTGGDGDFLKDFAHTSNGAFLFALRLGHTRILAELIKHTGAGIPLEELVEKSGVEVKRKPKYYQGLTVYGKKRADWAASARGVHVSTFKSDMLPPLLVAAHAGNLESVEWFLSDTPKRCYSEFAEANKDSILVKTLEKAPGGFDVAVSGFLEKKNHLAIHCAVLSKPSVGKEKLVKYLISAFPQYLDTKSASGYTPLHLAFSLQHPRIAKLLIANGANQKCRDLKGNNLIHSLLLSGNDFAKNKAQRTRDLLELIDPALLPSLFTERCSEEPGSLTPLHRWILKASGYTNDTARFAEFLDLVLEYSKGVELDTINGAGDTPLHTIVSKKSTRLLTTIATRRPDLLHRENAIGRTPVDVRFDNDNARKLANPPSNFQRNRRGPLADKDPIEFAPKELTEPEPDWDEAWATALGVGSKKRKLVSLFEANEVARRLTAREVKKRRMEYGQVVNVNDPAPAAVDELHSWYWTYVGCNEIPPQTVS</sequence>
<dbReference type="EMBL" id="ML978137">
    <property type="protein sequence ID" value="KAF2093581.1"/>
    <property type="molecule type" value="Genomic_DNA"/>
</dbReference>
<evidence type="ECO:0000313" key="6">
    <source>
        <dbReference type="EMBL" id="KAF2093581.1"/>
    </source>
</evidence>
<evidence type="ECO:0000256" key="4">
    <source>
        <dbReference type="SAM" id="Coils"/>
    </source>
</evidence>
<keyword evidence="4" id="KW-0175">Coiled coil</keyword>
<evidence type="ECO:0000313" key="7">
    <source>
        <dbReference type="Proteomes" id="UP000799772"/>
    </source>
</evidence>
<reference evidence="6" key="1">
    <citation type="journal article" date="2020" name="Stud. Mycol.">
        <title>101 Dothideomycetes genomes: a test case for predicting lifestyles and emergence of pathogens.</title>
        <authorList>
            <person name="Haridas S."/>
            <person name="Albert R."/>
            <person name="Binder M."/>
            <person name="Bloem J."/>
            <person name="Labutti K."/>
            <person name="Salamov A."/>
            <person name="Andreopoulos B."/>
            <person name="Baker S."/>
            <person name="Barry K."/>
            <person name="Bills G."/>
            <person name="Bluhm B."/>
            <person name="Cannon C."/>
            <person name="Castanera R."/>
            <person name="Culley D."/>
            <person name="Daum C."/>
            <person name="Ezra D."/>
            <person name="Gonzalez J."/>
            <person name="Henrissat B."/>
            <person name="Kuo A."/>
            <person name="Liang C."/>
            <person name="Lipzen A."/>
            <person name="Lutzoni F."/>
            <person name="Magnuson J."/>
            <person name="Mondo S."/>
            <person name="Nolan M."/>
            <person name="Ohm R."/>
            <person name="Pangilinan J."/>
            <person name="Park H.-J."/>
            <person name="Ramirez L."/>
            <person name="Alfaro M."/>
            <person name="Sun H."/>
            <person name="Tritt A."/>
            <person name="Yoshinaga Y."/>
            <person name="Zwiers L.-H."/>
            <person name="Turgeon B."/>
            <person name="Goodwin S."/>
            <person name="Spatafora J."/>
            <person name="Crous P."/>
            <person name="Grigoriev I."/>
        </authorList>
    </citation>
    <scope>NUCLEOTIDE SEQUENCE</scope>
    <source>
        <strain evidence="6">CBS 133067</strain>
    </source>
</reference>
<dbReference type="PRINTS" id="PR01415">
    <property type="entry name" value="ANKYRIN"/>
</dbReference>
<dbReference type="Pfam" id="PF12796">
    <property type="entry name" value="Ank_2"/>
    <property type="match status" value="2"/>
</dbReference>
<gene>
    <name evidence="6" type="ORF">NA57DRAFT_48085</name>
</gene>
<feature type="region of interest" description="Disordered" evidence="5">
    <location>
        <begin position="1649"/>
        <end position="1673"/>
    </location>
</feature>